<feature type="compositionally biased region" description="Basic and acidic residues" evidence="1">
    <location>
        <begin position="12"/>
        <end position="22"/>
    </location>
</feature>
<dbReference type="EMBL" id="BPPX01000008">
    <property type="protein sequence ID" value="GJC82075.1"/>
    <property type="molecule type" value="Genomic_DNA"/>
</dbReference>
<accession>A0AA37LQY5</accession>
<evidence type="ECO:0000256" key="1">
    <source>
        <dbReference type="SAM" id="MobiDB-lite"/>
    </source>
</evidence>
<protein>
    <submittedName>
        <fullName evidence="2">Uncharacterized protein</fullName>
    </submittedName>
</protein>
<dbReference type="AlphaFoldDB" id="A0AA37LQY5"/>
<evidence type="ECO:0000313" key="3">
    <source>
        <dbReference type="Proteomes" id="UP001055172"/>
    </source>
</evidence>
<comment type="caution">
    <text evidence="2">The sequence shown here is derived from an EMBL/GenBank/DDBJ whole genome shotgun (WGS) entry which is preliminary data.</text>
</comment>
<sequence>MPPCPASPAYPARDDDRPKECKPIGNLRPQLDPERGSAAAAAACCGSRYATAGTIFDEAEGDRARHRRPSRSPTAVARDQGEPVQV</sequence>
<gene>
    <name evidence="2" type="ORF">ColLi_04913</name>
</gene>
<evidence type="ECO:0000313" key="2">
    <source>
        <dbReference type="EMBL" id="GJC82075.1"/>
    </source>
</evidence>
<name>A0AA37LQY5_9PEZI</name>
<feature type="region of interest" description="Disordered" evidence="1">
    <location>
        <begin position="57"/>
        <end position="86"/>
    </location>
</feature>
<reference evidence="2 3" key="1">
    <citation type="submission" date="2021-07" db="EMBL/GenBank/DDBJ databases">
        <title>Genome data of Colletotrichum spaethianum.</title>
        <authorList>
            <person name="Utami Y.D."/>
            <person name="Hiruma K."/>
        </authorList>
    </citation>
    <scope>NUCLEOTIDE SEQUENCE [LARGE SCALE GENOMIC DNA]</scope>
    <source>
        <strain evidence="2 3">MAFF 242679</strain>
    </source>
</reference>
<dbReference type="Proteomes" id="UP001055172">
    <property type="component" value="Unassembled WGS sequence"/>
</dbReference>
<proteinExistence type="predicted"/>
<organism evidence="2 3">
    <name type="scientific">Colletotrichum liriopes</name>
    <dbReference type="NCBI Taxonomy" id="708192"/>
    <lineage>
        <taxon>Eukaryota</taxon>
        <taxon>Fungi</taxon>
        <taxon>Dikarya</taxon>
        <taxon>Ascomycota</taxon>
        <taxon>Pezizomycotina</taxon>
        <taxon>Sordariomycetes</taxon>
        <taxon>Hypocreomycetidae</taxon>
        <taxon>Glomerellales</taxon>
        <taxon>Glomerellaceae</taxon>
        <taxon>Colletotrichum</taxon>
        <taxon>Colletotrichum spaethianum species complex</taxon>
    </lineage>
</organism>
<keyword evidence="3" id="KW-1185">Reference proteome</keyword>
<feature type="region of interest" description="Disordered" evidence="1">
    <location>
        <begin position="1"/>
        <end position="35"/>
    </location>
</feature>